<feature type="transmembrane region" description="Helical" evidence="10">
    <location>
        <begin position="185"/>
        <end position="201"/>
    </location>
</feature>
<dbReference type="PANTHER" id="PTHR31086">
    <property type="entry name" value="ALUMINUM-ACTIVATED MALATE TRANSPORTER 10"/>
    <property type="match status" value="1"/>
</dbReference>
<dbReference type="GO" id="GO:0015743">
    <property type="term" value="P:malate transport"/>
    <property type="evidence" value="ECO:0007669"/>
    <property type="project" value="InterPro"/>
</dbReference>
<protein>
    <recommendedName>
        <fullName evidence="13">GDT1 family protein</fullName>
    </recommendedName>
</protein>
<keyword evidence="5 10" id="KW-0812">Transmembrane</keyword>
<evidence type="ECO:0000313" key="11">
    <source>
        <dbReference type="EMBL" id="KAF2557383.1"/>
    </source>
</evidence>
<dbReference type="Pfam" id="PF01169">
    <property type="entry name" value="GDT1"/>
    <property type="match status" value="1"/>
</dbReference>
<evidence type="ECO:0000256" key="8">
    <source>
        <dbReference type="ARBA" id="ARBA00023136"/>
    </source>
</evidence>
<keyword evidence="8 10" id="KW-0472">Membrane</keyword>
<comment type="subcellular location">
    <subcellularLocation>
        <location evidence="1">Membrane</location>
        <topology evidence="1">Multi-pass membrane protein</topology>
    </subcellularLocation>
</comment>
<name>A0A8S9HHA9_BRACR</name>
<keyword evidence="6 10" id="KW-1133">Transmembrane helix</keyword>
<feature type="transmembrane region" description="Helical" evidence="10">
    <location>
        <begin position="324"/>
        <end position="343"/>
    </location>
</feature>
<proteinExistence type="inferred from homology"/>
<evidence type="ECO:0000313" key="12">
    <source>
        <dbReference type="Proteomes" id="UP000712281"/>
    </source>
</evidence>
<feature type="transmembrane region" description="Helical" evidence="10">
    <location>
        <begin position="363"/>
        <end position="383"/>
    </location>
</feature>
<accession>A0A8S9HHA9</accession>
<evidence type="ECO:0000256" key="9">
    <source>
        <dbReference type="ARBA" id="ARBA00023303"/>
    </source>
</evidence>
<comment type="similarity">
    <text evidence="2">Belongs to the aromatic acid exporter (TC 2.A.85) family.</text>
</comment>
<dbReference type="Proteomes" id="UP000712281">
    <property type="component" value="Unassembled WGS sequence"/>
</dbReference>
<evidence type="ECO:0000256" key="10">
    <source>
        <dbReference type="SAM" id="Phobius"/>
    </source>
</evidence>
<reference evidence="11" key="1">
    <citation type="submission" date="2019-12" db="EMBL/GenBank/DDBJ databases">
        <title>Genome sequencing and annotation of Brassica cretica.</title>
        <authorList>
            <person name="Studholme D.J."/>
            <person name="Sarris P.F."/>
        </authorList>
    </citation>
    <scope>NUCLEOTIDE SEQUENCE</scope>
    <source>
        <strain evidence="11">PFS-001/15</strain>
        <tissue evidence="11">Leaf</tissue>
    </source>
</reference>
<feature type="transmembrane region" description="Helical" evidence="10">
    <location>
        <begin position="76"/>
        <end position="95"/>
    </location>
</feature>
<feature type="transmembrane region" description="Helical" evidence="10">
    <location>
        <begin position="133"/>
        <end position="153"/>
    </location>
</feature>
<dbReference type="GO" id="GO:0046873">
    <property type="term" value="F:metal ion transmembrane transporter activity"/>
    <property type="evidence" value="ECO:0007669"/>
    <property type="project" value="InterPro"/>
</dbReference>
<evidence type="ECO:0000256" key="6">
    <source>
        <dbReference type="ARBA" id="ARBA00022989"/>
    </source>
</evidence>
<organism evidence="11 12">
    <name type="scientific">Brassica cretica</name>
    <name type="common">Mustard</name>
    <dbReference type="NCBI Taxonomy" id="69181"/>
    <lineage>
        <taxon>Eukaryota</taxon>
        <taxon>Viridiplantae</taxon>
        <taxon>Streptophyta</taxon>
        <taxon>Embryophyta</taxon>
        <taxon>Tracheophyta</taxon>
        <taxon>Spermatophyta</taxon>
        <taxon>Magnoliopsida</taxon>
        <taxon>eudicotyledons</taxon>
        <taxon>Gunneridae</taxon>
        <taxon>Pentapetalae</taxon>
        <taxon>rosids</taxon>
        <taxon>malvids</taxon>
        <taxon>Brassicales</taxon>
        <taxon>Brassicaceae</taxon>
        <taxon>Brassiceae</taxon>
        <taxon>Brassica</taxon>
    </lineage>
</organism>
<dbReference type="AlphaFoldDB" id="A0A8S9HHA9"/>
<evidence type="ECO:0008006" key="13">
    <source>
        <dbReference type="Google" id="ProtNLM"/>
    </source>
</evidence>
<dbReference type="Pfam" id="PF11744">
    <property type="entry name" value="ALMT"/>
    <property type="match status" value="1"/>
</dbReference>
<dbReference type="EMBL" id="QGKW02001940">
    <property type="protein sequence ID" value="KAF2557383.1"/>
    <property type="molecule type" value="Genomic_DNA"/>
</dbReference>
<feature type="transmembrane region" description="Helical" evidence="10">
    <location>
        <begin position="107"/>
        <end position="126"/>
    </location>
</feature>
<keyword evidence="7" id="KW-0406">Ion transport</keyword>
<feature type="transmembrane region" description="Helical" evidence="10">
    <location>
        <begin position="395"/>
        <end position="413"/>
    </location>
</feature>
<evidence type="ECO:0000256" key="5">
    <source>
        <dbReference type="ARBA" id="ARBA00022692"/>
    </source>
</evidence>
<feature type="transmembrane region" description="Helical" evidence="10">
    <location>
        <begin position="159"/>
        <end position="178"/>
    </location>
</feature>
<dbReference type="InterPro" id="IPR001727">
    <property type="entry name" value="GDT1-like"/>
</dbReference>
<sequence length="417" mass="45986">MATKSDMFGDHTRESLLSRKGCSDFGFNDSGIISDDRRSKWRCFRFFSDGIVASWKALYDFAASLYEMGRSDRRKVYFAVKMGVALALCSFVIYLKEPLHDASKYAVWAILTVVVVFEYSIGATLVKGFNRAIGTLSAGGLALGIARLSVLAGRFEEEIIIVSIFLAGLCASYLKLYPAMKSYEYAFRVFLLTFCIVLVSGNNSRDFFSTAYYRFLLICVGACICLGVNIFILPIWSGEDLHKLVVKNFKSVANSLEDLSQMDPSHNNIVVLWVRALVFVRRGSEELAEVEAELDSDLKANGKATKDNNNSKIEDVNKKQNRPFLTQFFSPIFLKAFSINFFGEFGDKSQLATIGLAADENPFGVVLGGIVAQLLCTTAAVIGGKSLASQISERIVALSGGMLFIIFGIQSFLTSVE</sequence>
<dbReference type="InterPro" id="IPR020966">
    <property type="entry name" value="ALMT"/>
</dbReference>
<evidence type="ECO:0000256" key="1">
    <source>
        <dbReference type="ARBA" id="ARBA00004141"/>
    </source>
</evidence>
<keyword evidence="4" id="KW-0813">Transport</keyword>
<evidence type="ECO:0000256" key="7">
    <source>
        <dbReference type="ARBA" id="ARBA00023065"/>
    </source>
</evidence>
<evidence type="ECO:0000256" key="4">
    <source>
        <dbReference type="ARBA" id="ARBA00022448"/>
    </source>
</evidence>
<comment type="similarity">
    <text evidence="3">Belongs to the GDT1 family.</text>
</comment>
<feature type="transmembrane region" description="Helical" evidence="10">
    <location>
        <begin position="213"/>
        <end position="236"/>
    </location>
</feature>
<evidence type="ECO:0000256" key="3">
    <source>
        <dbReference type="ARBA" id="ARBA00009190"/>
    </source>
</evidence>
<dbReference type="GO" id="GO:0016020">
    <property type="term" value="C:membrane"/>
    <property type="evidence" value="ECO:0007669"/>
    <property type="project" value="UniProtKB-SubCell"/>
</dbReference>
<evidence type="ECO:0000256" key="2">
    <source>
        <dbReference type="ARBA" id="ARBA00007079"/>
    </source>
</evidence>
<keyword evidence="9" id="KW-0407">Ion channel</keyword>
<gene>
    <name evidence="11" type="ORF">F2Q68_00014174</name>
</gene>
<comment type="caution">
    <text evidence="11">The sequence shown here is derived from an EMBL/GenBank/DDBJ whole genome shotgun (WGS) entry which is preliminary data.</text>
</comment>